<evidence type="ECO:0000256" key="1">
    <source>
        <dbReference type="SAM" id="Phobius"/>
    </source>
</evidence>
<keyword evidence="1" id="KW-0472">Membrane</keyword>
<accession>A0ABT5NEG5</accession>
<feature type="transmembrane region" description="Helical" evidence="1">
    <location>
        <begin position="64"/>
        <end position="87"/>
    </location>
</feature>
<protein>
    <submittedName>
        <fullName evidence="2">Uncharacterized protein</fullName>
    </submittedName>
</protein>
<evidence type="ECO:0000313" key="3">
    <source>
        <dbReference type="Proteomes" id="UP001148189"/>
    </source>
</evidence>
<proteinExistence type="predicted"/>
<name>A0ABT5NEG5_9PSED</name>
<dbReference type="Proteomes" id="UP001148189">
    <property type="component" value="Unassembled WGS sequence"/>
</dbReference>
<keyword evidence="1" id="KW-1133">Transmembrane helix</keyword>
<evidence type="ECO:0000313" key="2">
    <source>
        <dbReference type="EMBL" id="MDD0985793.1"/>
    </source>
</evidence>
<reference evidence="2" key="1">
    <citation type="submission" date="2022-05" db="EMBL/GenBank/DDBJ databases">
        <title>Novel Pseudomonas spp. Isolated from a Rainbow Trout Aquaculture Facility.</title>
        <authorList>
            <person name="Testerman T."/>
            <person name="Graf J."/>
        </authorList>
    </citation>
    <scope>NUCLEOTIDE SEQUENCE</scope>
    <source>
        <strain evidence="2">ID1050</strain>
    </source>
</reference>
<sequence length="93" mass="10024">MGVLTGHPRFQPSEDQRVAMRLVESLVNDGHLVLEPDRWVPGGLRFQRPRQAPPAPPPMRTPNAAHVASLASVLIVLVFIAGVVVGAKMVGGW</sequence>
<comment type="caution">
    <text evidence="2">The sequence shown here is derived from an EMBL/GenBank/DDBJ whole genome shotgun (WGS) entry which is preliminary data.</text>
</comment>
<organism evidence="2 3">
    <name type="scientific">Pseudomonas shahriarae</name>
    <dbReference type="NCBI Taxonomy" id="2745512"/>
    <lineage>
        <taxon>Bacteria</taxon>
        <taxon>Pseudomonadati</taxon>
        <taxon>Pseudomonadota</taxon>
        <taxon>Gammaproteobacteria</taxon>
        <taxon>Pseudomonadales</taxon>
        <taxon>Pseudomonadaceae</taxon>
        <taxon>Pseudomonas</taxon>
    </lineage>
</organism>
<gene>
    <name evidence="2" type="ORF">M5G21_12630</name>
</gene>
<dbReference type="EMBL" id="JAMDHD010000020">
    <property type="protein sequence ID" value="MDD0985793.1"/>
    <property type="molecule type" value="Genomic_DNA"/>
</dbReference>
<keyword evidence="1" id="KW-0812">Transmembrane</keyword>
<dbReference type="RefSeq" id="WP_273865851.1">
    <property type="nucleotide sequence ID" value="NZ_JAMDHD010000020.1"/>
</dbReference>
<keyword evidence="3" id="KW-1185">Reference proteome</keyword>